<dbReference type="Pfam" id="PF00117">
    <property type="entry name" value="GATase"/>
    <property type="match status" value="1"/>
</dbReference>
<comment type="caution">
    <text evidence="2">The sequence shown here is derived from an EMBL/GenBank/DDBJ whole genome shotgun (WGS) entry which is preliminary data.</text>
</comment>
<dbReference type="PROSITE" id="PS51186">
    <property type="entry name" value="GNAT"/>
    <property type="match status" value="1"/>
</dbReference>
<evidence type="ECO:0000259" key="1">
    <source>
        <dbReference type="PROSITE" id="PS51186"/>
    </source>
</evidence>
<dbReference type="AlphaFoldDB" id="A0A919B190"/>
<dbReference type="InterPro" id="IPR044992">
    <property type="entry name" value="ChyE-like"/>
</dbReference>
<dbReference type="SUPFAM" id="SSF52317">
    <property type="entry name" value="Class I glutamine amidotransferase-like"/>
    <property type="match status" value="1"/>
</dbReference>
<reference evidence="2" key="2">
    <citation type="submission" date="2020-09" db="EMBL/GenBank/DDBJ databases">
        <authorList>
            <person name="Sun Q."/>
            <person name="Ohkuma M."/>
        </authorList>
    </citation>
    <scope>NUCLEOTIDE SEQUENCE</scope>
    <source>
        <strain evidence="2">JCM 4059</strain>
    </source>
</reference>
<dbReference type="InterPro" id="IPR029062">
    <property type="entry name" value="Class_I_gatase-like"/>
</dbReference>
<dbReference type="GO" id="GO:0005829">
    <property type="term" value="C:cytosol"/>
    <property type="evidence" value="ECO:0007669"/>
    <property type="project" value="TreeGrafter"/>
</dbReference>
<dbReference type="PANTHER" id="PTHR42695">
    <property type="entry name" value="GLUTAMINE AMIDOTRANSFERASE YLR126C-RELATED"/>
    <property type="match status" value="1"/>
</dbReference>
<dbReference type="Gene3D" id="3.40.50.880">
    <property type="match status" value="1"/>
</dbReference>
<keyword evidence="3" id="KW-1185">Reference proteome</keyword>
<gene>
    <name evidence="2" type="ORF">GCM10010218_14180</name>
</gene>
<evidence type="ECO:0000313" key="3">
    <source>
        <dbReference type="Proteomes" id="UP000638313"/>
    </source>
</evidence>
<feature type="domain" description="N-acetyltransferase" evidence="1">
    <location>
        <begin position="267"/>
        <end position="407"/>
    </location>
</feature>
<dbReference type="InterPro" id="IPR000182">
    <property type="entry name" value="GNAT_dom"/>
</dbReference>
<dbReference type="SUPFAM" id="SSF55729">
    <property type="entry name" value="Acyl-CoA N-acyltransferases (Nat)"/>
    <property type="match status" value="1"/>
</dbReference>
<organism evidence="2 3">
    <name type="scientific">Streptomyces mashuensis</name>
    <dbReference type="NCBI Taxonomy" id="33904"/>
    <lineage>
        <taxon>Bacteria</taxon>
        <taxon>Bacillati</taxon>
        <taxon>Actinomycetota</taxon>
        <taxon>Actinomycetes</taxon>
        <taxon>Kitasatosporales</taxon>
        <taxon>Streptomycetaceae</taxon>
        <taxon>Streptomyces</taxon>
    </lineage>
</organism>
<dbReference type="GO" id="GO:0016747">
    <property type="term" value="F:acyltransferase activity, transferring groups other than amino-acyl groups"/>
    <property type="evidence" value="ECO:0007669"/>
    <property type="project" value="InterPro"/>
</dbReference>
<name>A0A919B190_9ACTN</name>
<dbReference type="Pfam" id="PF13673">
    <property type="entry name" value="Acetyltransf_10"/>
    <property type="match status" value="1"/>
</dbReference>
<dbReference type="InterPro" id="IPR016181">
    <property type="entry name" value="Acyl_CoA_acyltransferase"/>
</dbReference>
<dbReference type="PROSITE" id="PS51273">
    <property type="entry name" value="GATASE_TYPE_1"/>
    <property type="match status" value="1"/>
</dbReference>
<sequence>MPPTHPVNDVKREEHVPARTVLILQHVEVEKPGLILEALTGHGLDVDIRHLGAPGALPAAAGLAGLVVMGGPMNADETDVHPGLKLERDLLAEAVRHGVPVLGICLGAQLLARALGLEVADRARTGRDTELGWAPLLDTDPADPVVGPLAGVPGVLHWHGDRIVPAADTAVLARTETTPCQAFRAGPAAWGLQFHLEVTPELLDEWLAEPSFAAEAEEALGAGALDRLRADARAAAPALRNAAARGLGHFRDLVLDRAGLPRPAGGAWVRPATGADATRLTELVRTSAAYAGAYAPMVERYEVTPGYVAQHEVHVAVAEDGRVLGFYGLVTDPPELDLMFVADDAQGLGIGRLLAGHMKERARAVGLTEVRVVSHPPSEGFYRSMGARRVGTVPPPSPEITWERPELVIPL</sequence>
<dbReference type="CDD" id="cd04301">
    <property type="entry name" value="NAT_SF"/>
    <property type="match status" value="1"/>
</dbReference>
<dbReference type="EMBL" id="BNBD01000002">
    <property type="protein sequence ID" value="GHF34192.1"/>
    <property type="molecule type" value="Genomic_DNA"/>
</dbReference>
<dbReference type="InterPro" id="IPR017926">
    <property type="entry name" value="GATASE"/>
</dbReference>
<reference evidence="2" key="1">
    <citation type="journal article" date="2014" name="Int. J. Syst. Evol. Microbiol.">
        <title>Complete genome sequence of Corynebacterium casei LMG S-19264T (=DSM 44701T), isolated from a smear-ripened cheese.</title>
        <authorList>
            <consortium name="US DOE Joint Genome Institute (JGI-PGF)"/>
            <person name="Walter F."/>
            <person name="Albersmeier A."/>
            <person name="Kalinowski J."/>
            <person name="Ruckert C."/>
        </authorList>
    </citation>
    <scope>NUCLEOTIDE SEQUENCE</scope>
    <source>
        <strain evidence="2">JCM 4059</strain>
    </source>
</reference>
<dbReference type="Gene3D" id="3.40.630.30">
    <property type="match status" value="1"/>
</dbReference>
<evidence type="ECO:0000313" key="2">
    <source>
        <dbReference type="EMBL" id="GHF34192.1"/>
    </source>
</evidence>
<accession>A0A919B190</accession>
<dbReference type="CDD" id="cd01741">
    <property type="entry name" value="GATase1_1"/>
    <property type="match status" value="1"/>
</dbReference>
<protein>
    <recommendedName>
        <fullName evidence="1">N-acetyltransferase domain-containing protein</fullName>
    </recommendedName>
</protein>
<dbReference type="Proteomes" id="UP000638313">
    <property type="component" value="Unassembled WGS sequence"/>
</dbReference>
<proteinExistence type="predicted"/>
<dbReference type="PANTHER" id="PTHR42695:SF5">
    <property type="entry name" value="GLUTAMINE AMIDOTRANSFERASE YLR126C-RELATED"/>
    <property type="match status" value="1"/>
</dbReference>